<dbReference type="PROSITE" id="PS50039">
    <property type="entry name" value="FORK_HEAD_3"/>
    <property type="match status" value="1"/>
</dbReference>
<dbReference type="AlphaFoldDB" id="A0A066X222"/>
<dbReference type="InterPro" id="IPR036388">
    <property type="entry name" value="WH-like_DNA-bd_sf"/>
</dbReference>
<feature type="non-terminal residue" evidence="8">
    <location>
        <position position="1"/>
    </location>
</feature>
<organism evidence="8 9">
    <name type="scientific">Colletotrichum sublineola</name>
    <name type="common">Sorghum anthracnose fungus</name>
    <dbReference type="NCBI Taxonomy" id="1173701"/>
    <lineage>
        <taxon>Eukaryota</taxon>
        <taxon>Fungi</taxon>
        <taxon>Dikarya</taxon>
        <taxon>Ascomycota</taxon>
        <taxon>Pezizomycotina</taxon>
        <taxon>Sordariomycetes</taxon>
        <taxon>Hypocreomycetidae</taxon>
        <taxon>Glomerellales</taxon>
        <taxon>Glomerellaceae</taxon>
        <taxon>Colletotrichum</taxon>
        <taxon>Colletotrichum graminicola species complex</taxon>
    </lineage>
</organism>
<reference evidence="9" key="1">
    <citation type="journal article" date="2014" name="Genome Announc.">
        <title>Draft genome sequence of Colletotrichum sublineola, a destructive pathogen of cultivated sorghum.</title>
        <authorList>
            <person name="Baroncelli R."/>
            <person name="Sanz-Martin J.M."/>
            <person name="Rech G.E."/>
            <person name="Sukno S.A."/>
            <person name="Thon M.R."/>
        </authorList>
    </citation>
    <scope>NUCLEOTIDE SEQUENCE [LARGE SCALE GENOMIC DNA]</scope>
    <source>
        <strain evidence="9">TX430BB</strain>
    </source>
</reference>
<dbReference type="PANTHER" id="PTHR46078:SF2">
    <property type="entry name" value="FORK-HEAD DOMAIN-CONTAINING PROTEIN"/>
    <property type="match status" value="1"/>
</dbReference>
<dbReference type="Gene3D" id="1.10.10.10">
    <property type="entry name" value="Winged helix-like DNA-binding domain superfamily/Winged helix DNA-binding domain"/>
    <property type="match status" value="1"/>
</dbReference>
<feature type="compositionally biased region" description="Basic and acidic residues" evidence="6">
    <location>
        <begin position="113"/>
        <end position="127"/>
    </location>
</feature>
<dbReference type="EMBL" id="JMSE01001549">
    <property type="protein sequence ID" value="KDN60075.1"/>
    <property type="molecule type" value="Genomic_DNA"/>
</dbReference>
<evidence type="ECO:0000256" key="2">
    <source>
        <dbReference type="ARBA" id="ARBA00023125"/>
    </source>
</evidence>
<comment type="caution">
    <text evidence="8">The sequence shown here is derived from an EMBL/GenBank/DDBJ whole genome shotgun (WGS) entry which is preliminary data.</text>
</comment>
<dbReference type="SMART" id="SM00339">
    <property type="entry name" value="FH"/>
    <property type="match status" value="1"/>
</dbReference>
<name>A0A066X222_COLSU</name>
<keyword evidence="9" id="KW-1185">Reference proteome</keyword>
<keyword evidence="1" id="KW-0805">Transcription regulation</keyword>
<feature type="region of interest" description="Disordered" evidence="6">
    <location>
        <begin position="99"/>
        <end position="144"/>
    </location>
</feature>
<comment type="subcellular location">
    <subcellularLocation>
        <location evidence="5">Nucleus</location>
    </subcellularLocation>
</comment>
<keyword evidence="2 5" id="KW-0238">DNA-binding</keyword>
<evidence type="ECO:0000256" key="5">
    <source>
        <dbReference type="PROSITE-ProRule" id="PRU00089"/>
    </source>
</evidence>
<sequence>PHAGTNLHAAAHLERGAGLSAASHRTKVDESGCMTYAELIRAALLSSETQKMELGELYDWFRRNTRRANSGNEGWKNSVRSNLSLNEVCPRLQAGVLQLHPADSRETGLSTTGRERLVLASRGERLETNAQTPSESQKKGSGAY</sequence>
<dbReference type="PANTHER" id="PTHR46078">
    <property type="entry name" value="FORKHEAD BOX PROTEIN J2 FAMILY MEMBER"/>
    <property type="match status" value="1"/>
</dbReference>
<keyword evidence="4 5" id="KW-0539">Nucleus</keyword>
<dbReference type="Proteomes" id="UP000027238">
    <property type="component" value="Unassembled WGS sequence"/>
</dbReference>
<dbReference type="HOGENOM" id="CLU_1801040_0_0_1"/>
<dbReference type="OrthoDB" id="5954824at2759"/>
<keyword evidence="3" id="KW-0804">Transcription</keyword>
<dbReference type="InterPro" id="IPR001766">
    <property type="entry name" value="Fork_head_dom"/>
</dbReference>
<evidence type="ECO:0000256" key="4">
    <source>
        <dbReference type="ARBA" id="ARBA00023242"/>
    </source>
</evidence>
<feature type="DNA-binding region" description="Fork-head" evidence="5">
    <location>
        <begin position="34"/>
        <end position="89"/>
    </location>
</feature>
<evidence type="ECO:0000313" key="8">
    <source>
        <dbReference type="EMBL" id="KDN60075.1"/>
    </source>
</evidence>
<proteinExistence type="predicted"/>
<gene>
    <name evidence="8" type="ORF">CSUB01_12616</name>
</gene>
<dbReference type="GO" id="GO:0005634">
    <property type="term" value="C:nucleus"/>
    <property type="evidence" value="ECO:0007669"/>
    <property type="project" value="UniProtKB-SubCell"/>
</dbReference>
<dbReference type="InterPro" id="IPR045912">
    <property type="entry name" value="FOXJ2/3-like"/>
</dbReference>
<dbReference type="GO" id="GO:0000981">
    <property type="term" value="F:DNA-binding transcription factor activity, RNA polymerase II-specific"/>
    <property type="evidence" value="ECO:0007669"/>
    <property type="project" value="TreeGrafter"/>
</dbReference>
<feature type="domain" description="Fork-head" evidence="7">
    <location>
        <begin position="34"/>
        <end position="89"/>
    </location>
</feature>
<evidence type="ECO:0000256" key="6">
    <source>
        <dbReference type="SAM" id="MobiDB-lite"/>
    </source>
</evidence>
<accession>A0A066X222</accession>
<evidence type="ECO:0000256" key="3">
    <source>
        <dbReference type="ARBA" id="ARBA00023163"/>
    </source>
</evidence>
<dbReference type="STRING" id="1173701.A0A066X222"/>
<evidence type="ECO:0000313" key="9">
    <source>
        <dbReference type="Proteomes" id="UP000027238"/>
    </source>
</evidence>
<evidence type="ECO:0000259" key="7">
    <source>
        <dbReference type="PROSITE" id="PS50039"/>
    </source>
</evidence>
<dbReference type="InterPro" id="IPR036390">
    <property type="entry name" value="WH_DNA-bd_sf"/>
</dbReference>
<evidence type="ECO:0000256" key="1">
    <source>
        <dbReference type="ARBA" id="ARBA00023015"/>
    </source>
</evidence>
<protein>
    <recommendedName>
        <fullName evidence="7">Fork-head domain-containing protein</fullName>
    </recommendedName>
</protein>
<dbReference type="Pfam" id="PF00250">
    <property type="entry name" value="Forkhead"/>
    <property type="match status" value="1"/>
</dbReference>
<dbReference type="GO" id="GO:0000978">
    <property type="term" value="F:RNA polymerase II cis-regulatory region sequence-specific DNA binding"/>
    <property type="evidence" value="ECO:0007669"/>
    <property type="project" value="TreeGrafter"/>
</dbReference>
<dbReference type="SUPFAM" id="SSF46785">
    <property type="entry name" value="Winged helix' DNA-binding domain"/>
    <property type="match status" value="1"/>
</dbReference>